<dbReference type="Proteomes" id="UP001340816">
    <property type="component" value="Chromosome"/>
</dbReference>
<protein>
    <submittedName>
        <fullName evidence="1">DUF5994 family protein</fullName>
    </submittedName>
</protein>
<keyword evidence="2" id="KW-1185">Reference proteome</keyword>
<evidence type="ECO:0000313" key="1">
    <source>
        <dbReference type="EMBL" id="WSD12639.1"/>
    </source>
</evidence>
<dbReference type="InterPro" id="IPR046036">
    <property type="entry name" value="DUF5994"/>
</dbReference>
<proteinExistence type="predicted"/>
<name>A0ABZ1H337_STRPH</name>
<dbReference type="RefSeq" id="WP_326757974.1">
    <property type="nucleotide sequence ID" value="NZ_CP109135.1"/>
</dbReference>
<sequence>MTATVSYAPTLEDRPSSPLLRMSLAPSGSAPVLLDGAWWPRSRDLGAELPSLTAVLDSLWGRITRVTVNPAHWPTVPRKVPVAGHVVKVGSFMAQQDPHQMLLLSYRVGRWDLLVIPPQTNPVAAAWLLAAASDPLRTSTASELMAEAARLGTATETDRAVEAVWDSEGGHEAGGPSSTPRIPAVVAPVIGIPAVAIATPHPAKEV</sequence>
<gene>
    <name evidence="1" type="ORF">OHB35_05035</name>
</gene>
<dbReference type="EMBL" id="CP109135">
    <property type="protein sequence ID" value="WSD12639.1"/>
    <property type="molecule type" value="Genomic_DNA"/>
</dbReference>
<evidence type="ECO:0000313" key="2">
    <source>
        <dbReference type="Proteomes" id="UP001340816"/>
    </source>
</evidence>
<dbReference type="Pfam" id="PF19457">
    <property type="entry name" value="DUF5994"/>
    <property type="match status" value="1"/>
</dbReference>
<organism evidence="1 2">
    <name type="scientific">Streptomyces phaeochromogenes</name>
    <dbReference type="NCBI Taxonomy" id="1923"/>
    <lineage>
        <taxon>Bacteria</taxon>
        <taxon>Bacillati</taxon>
        <taxon>Actinomycetota</taxon>
        <taxon>Actinomycetes</taxon>
        <taxon>Kitasatosporales</taxon>
        <taxon>Streptomycetaceae</taxon>
        <taxon>Streptomyces</taxon>
        <taxon>Streptomyces phaeochromogenes group</taxon>
    </lineage>
</organism>
<reference evidence="1 2" key="1">
    <citation type="submission" date="2022-10" db="EMBL/GenBank/DDBJ databases">
        <title>The complete genomes of actinobacterial strains from the NBC collection.</title>
        <authorList>
            <person name="Joergensen T.S."/>
            <person name="Alvarez Arevalo M."/>
            <person name="Sterndorff E.B."/>
            <person name="Faurdal D."/>
            <person name="Vuksanovic O."/>
            <person name="Mourched A.-S."/>
            <person name="Charusanti P."/>
            <person name="Shaw S."/>
            <person name="Blin K."/>
            <person name="Weber T."/>
        </authorList>
    </citation>
    <scope>NUCLEOTIDE SEQUENCE [LARGE SCALE GENOMIC DNA]</scope>
    <source>
        <strain evidence="1 2">NBC 01752</strain>
    </source>
</reference>
<accession>A0ABZ1H337</accession>